<feature type="transmembrane region" description="Helical" evidence="8">
    <location>
        <begin position="6"/>
        <end position="28"/>
    </location>
</feature>
<feature type="domain" description="Citrate transporter-like" evidence="9">
    <location>
        <begin position="54"/>
        <end position="273"/>
    </location>
</feature>
<keyword evidence="3" id="KW-1003">Cell membrane</keyword>
<dbReference type="Pfam" id="PF03600">
    <property type="entry name" value="CitMHS"/>
    <property type="match status" value="1"/>
</dbReference>
<feature type="transmembrane region" description="Helical" evidence="8">
    <location>
        <begin position="471"/>
        <end position="494"/>
    </location>
</feature>
<feature type="transmembrane region" description="Helical" evidence="8">
    <location>
        <begin position="190"/>
        <end position="216"/>
    </location>
</feature>
<evidence type="ECO:0000259" key="9">
    <source>
        <dbReference type="Pfam" id="PF03600"/>
    </source>
</evidence>
<feature type="transmembrane region" description="Helical" evidence="8">
    <location>
        <begin position="40"/>
        <end position="59"/>
    </location>
</feature>
<dbReference type="AlphaFoldDB" id="A0A0D2LA84"/>
<keyword evidence="6 8" id="KW-0472">Membrane</keyword>
<dbReference type="STRING" id="945553.A0A0D2LA84"/>
<evidence type="ECO:0000256" key="8">
    <source>
        <dbReference type="SAM" id="Phobius"/>
    </source>
</evidence>
<dbReference type="GO" id="GO:0005886">
    <property type="term" value="C:plasma membrane"/>
    <property type="evidence" value="ECO:0007669"/>
    <property type="project" value="UniProtKB-SubCell"/>
</dbReference>
<feature type="compositionally biased region" description="Polar residues" evidence="7">
    <location>
        <begin position="339"/>
        <end position="351"/>
    </location>
</feature>
<feature type="compositionally biased region" description="Low complexity" evidence="7">
    <location>
        <begin position="377"/>
        <end position="396"/>
    </location>
</feature>
<dbReference type="GO" id="GO:0055085">
    <property type="term" value="P:transmembrane transport"/>
    <property type="evidence" value="ECO:0007669"/>
    <property type="project" value="InterPro"/>
</dbReference>
<feature type="transmembrane region" description="Helical" evidence="8">
    <location>
        <begin position="245"/>
        <end position="268"/>
    </location>
</feature>
<keyword evidence="5 8" id="KW-1133">Transmembrane helix</keyword>
<keyword evidence="4 8" id="KW-0812">Transmembrane</keyword>
<accession>A0A0D2LA84</accession>
<feature type="transmembrane region" description="Helical" evidence="8">
    <location>
        <begin position="79"/>
        <end position="107"/>
    </location>
</feature>
<evidence type="ECO:0000313" key="11">
    <source>
        <dbReference type="Proteomes" id="UP000054270"/>
    </source>
</evidence>
<dbReference type="PANTHER" id="PTHR43302">
    <property type="entry name" value="TRANSPORTER ARSB-RELATED"/>
    <property type="match status" value="1"/>
</dbReference>
<proteinExistence type="predicted"/>
<evidence type="ECO:0000256" key="7">
    <source>
        <dbReference type="SAM" id="MobiDB-lite"/>
    </source>
</evidence>
<evidence type="ECO:0000313" key="10">
    <source>
        <dbReference type="EMBL" id="KJA24137.1"/>
    </source>
</evidence>
<comment type="subcellular location">
    <subcellularLocation>
        <location evidence="1">Cell membrane</location>
        <topology evidence="1">Multi-pass membrane protein</topology>
    </subcellularLocation>
</comment>
<gene>
    <name evidence="10" type="ORF">HYPSUDRAFT_200940</name>
</gene>
<organism evidence="10 11">
    <name type="scientific">Hypholoma sublateritium (strain FD-334 SS-4)</name>
    <dbReference type="NCBI Taxonomy" id="945553"/>
    <lineage>
        <taxon>Eukaryota</taxon>
        <taxon>Fungi</taxon>
        <taxon>Dikarya</taxon>
        <taxon>Basidiomycota</taxon>
        <taxon>Agaricomycotina</taxon>
        <taxon>Agaricomycetes</taxon>
        <taxon>Agaricomycetidae</taxon>
        <taxon>Agaricales</taxon>
        <taxon>Agaricineae</taxon>
        <taxon>Strophariaceae</taxon>
        <taxon>Hypholoma</taxon>
    </lineage>
</organism>
<reference evidence="11" key="1">
    <citation type="submission" date="2014-04" db="EMBL/GenBank/DDBJ databases">
        <title>Evolutionary Origins and Diversification of the Mycorrhizal Mutualists.</title>
        <authorList>
            <consortium name="DOE Joint Genome Institute"/>
            <consortium name="Mycorrhizal Genomics Consortium"/>
            <person name="Kohler A."/>
            <person name="Kuo A."/>
            <person name="Nagy L.G."/>
            <person name="Floudas D."/>
            <person name="Copeland A."/>
            <person name="Barry K.W."/>
            <person name="Cichocki N."/>
            <person name="Veneault-Fourrey C."/>
            <person name="LaButti K."/>
            <person name="Lindquist E.A."/>
            <person name="Lipzen A."/>
            <person name="Lundell T."/>
            <person name="Morin E."/>
            <person name="Murat C."/>
            <person name="Riley R."/>
            <person name="Ohm R."/>
            <person name="Sun H."/>
            <person name="Tunlid A."/>
            <person name="Henrissat B."/>
            <person name="Grigoriev I.V."/>
            <person name="Hibbett D.S."/>
            <person name="Martin F."/>
        </authorList>
    </citation>
    <scope>NUCLEOTIDE SEQUENCE [LARGE SCALE GENOMIC DNA]</scope>
    <source>
        <strain evidence="11">FD-334 SS-4</strain>
    </source>
</reference>
<feature type="transmembrane region" description="Helical" evidence="8">
    <location>
        <begin position="559"/>
        <end position="581"/>
    </location>
</feature>
<evidence type="ECO:0000256" key="1">
    <source>
        <dbReference type="ARBA" id="ARBA00004651"/>
    </source>
</evidence>
<keyword evidence="11" id="KW-1185">Reference proteome</keyword>
<dbReference type="Proteomes" id="UP000054270">
    <property type="component" value="Unassembled WGS sequence"/>
</dbReference>
<dbReference type="InterPro" id="IPR004680">
    <property type="entry name" value="Cit_transptr-like_dom"/>
</dbReference>
<evidence type="ECO:0000256" key="5">
    <source>
        <dbReference type="ARBA" id="ARBA00022989"/>
    </source>
</evidence>
<dbReference type="OrthoDB" id="442352at2759"/>
<evidence type="ECO:0000256" key="3">
    <source>
        <dbReference type="ARBA" id="ARBA00022475"/>
    </source>
</evidence>
<evidence type="ECO:0000256" key="2">
    <source>
        <dbReference type="ARBA" id="ARBA00022448"/>
    </source>
</evidence>
<feature type="region of interest" description="Disordered" evidence="7">
    <location>
        <begin position="325"/>
        <end position="396"/>
    </location>
</feature>
<sequence length="587" mass="64336">MSNIDRFSIVTLIFFFLSTTFVIRPLSFRARLPCLGRTKITIGLMTAPIMTIAILWAAQCLGPTQIRNGIVGTDDIKPYNILLLFISLAYMAITLDVTGILQAAAFWVSNKGGNNGRKLYFYFYLLLTAISAVVGNDPVILSGTAFLVYYTAATKLEPMAWLISEFAAANTASMVLFVGNPTNVVICEGFLVNNAAFTAYTILPFLACSVSCYLALMFQFRDPKRVPSKMHAIGKLNVREVLRDPVSACFGTIWLITCLVVIIIVSFFKIDVWKIALPFAGGKFIFDLCWDHYRYSTGKIPKFSEQVDAGNDTEENVMAHEIQRAMSSSDAEDLERPATFNTLTNPTSNLIALSPIPKEKEEPPLCESPTNTPPNPTTESPSTRSSSTNSKSTATPSKLFPAQREAFHSKHRTLAAHFPTFFTALPRLPFGLIPFAFSQFILIEALSHQGWIDVFATWLVRASHRQMIPTIWLIGVLGVVLCNVAGTNIGATILLTKIVRTAALPDSTTRAAAIALAVASNIGAVSFTFSASLAGLLWTTILRQKGVTIKQATFARWNLLPIFLMTVVGLAVVTAEMVVLYPPQKSN</sequence>
<dbReference type="EMBL" id="KN817539">
    <property type="protein sequence ID" value="KJA24137.1"/>
    <property type="molecule type" value="Genomic_DNA"/>
</dbReference>
<feature type="transmembrane region" description="Helical" evidence="8">
    <location>
        <begin position="158"/>
        <end position="178"/>
    </location>
</feature>
<feature type="transmembrane region" description="Helical" evidence="8">
    <location>
        <begin position="514"/>
        <end position="538"/>
    </location>
</feature>
<protein>
    <recommendedName>
        <fullName evidence="9">Citrate transporter-like domain-containing protein</fullName>
    </recommendedName>
</protein>
<name>A0A0D2LA84_HYPSF</name>
<feature type="transmembrane region" description="Helical" evidence="8">
    <location>
        <begin position="119"/>
        <end position="152"/>
    </location>
</feature>
<dbReference type="PANTHER" id="PTHR43302:SF5">
    <property type="entry name" value="TRANSPORTER ARSB-RELATED"/>
    <property type="match status" value="1"/>
</dbReference>
<evidence type="ECO:0000256" key="6">
    <source>
        <dbReference type="ARBA" id="ARBA00023136"/>
    </source>
</evidence>
<evidence type="ECO:0000256" key="4">
    <source>
        <dbReference type="ARBA" id="ARBA00022692"/>
    </source>
</evidence>
<keyword evidence="2" id="KW-0813">Transport</keyword>
<dbReference type="OMA" id="FCGTNIG"/>